<protein>
    <submittedName>
        <fullName evidence="4">Serine/threonine-protein kinase pkn1</fullName>
        <ecNumber evidence="4">2.7.11.1</ecNumber>
    </submittedName>
</protein>
<feature type="region of interest" description="Disordered" evidence="1">
    <location>
        <begin position="132"/>
        <end position="152"/>
    </location>
</feature>
<dbReference type="Gene3D" id="3.90.1580.10">
    <property type="entry name" value="paralog of FGE (formylglycine-generating enzyme)"/>
    <property type="match status" value="1"/>
</dbReference>
<keyword evidence="2" id="KW-0732">Signal</keyword>
<dbReference type="Pfam" id="PF03781">
    <property type="entry name" value="FGE-sulfatase"/>
    <property type="match status" value="1"/>
</dbReference>
<dbReference type="GO" id="GO:0004674">
    <property type="term" value="F:protein serine/threonine kinase activity"/>
    <property type="evidence" value="ECO:0007669"/>
    <property type="project" value="UniProtKB-EC"/>
</dbReference>
<dbReference type="InterPro" id="IPR042095">
    <property type="entry name" value="SUMF_sf"/>
</dbReference>
<keyword evidence="5" id="KW-1185">Reference proteome</keyword>
<dbReference type="PANTHER" id="PTHR23150:SF19">
    <property type="entry name" value="FORMYLGLYCINE-GENERATING ENZYME"/>
    <property type="match status" value="1"/>
</dbReference>
<dbReference type="SUPFAM" id="SSF56436">
    <property type="entry name" value="C-type lectin-like"/>
    <property type="match status" value="1"/>
</dbReference>
<evidence type="ECO:0000313" key="4">
    <source>
        <dbReference type="EMBL" id="QDT45225.1"/>
    </source>
</evidence>
<name>A0A517RMW6_9PLAN</name>
<keyword evidence="4" id="KW-0418">Kinase</keyword>
<reference evidence="4 5" key="1">
    <citation type="submission" date="2019-02" db="EMBL/GenBank/DDBJ databases">
        <title>Deep-cultivation of Planctomycetes and their phenomic and genomic characterization uncovers novel biology.</title>
        <authorList>
            <person name="Wiegand S."/>
            <person name="Jogler M."/>
            <person name="Boedeker C."/>
            <person name="Pinto D."/>
            <person name="Vollmers J."/>
            <person name="Rivas-Marin E."/>
            <person name="Kohn T."/>
            <person name="Peeters S.H."/>
            <person name="Heuer A."/>
            <person name="Rast P."/>
            <person name="Oberbeckmann S."/>
            <person name="Bunk B."/>
            <person name="Jeske O."/>
            <person name="Meyerdierks A."/>
            <person name="Storesund J.E."/>
            <person name="Kallscheuer N."/>
            <person name="Luecker S."/>
            <person name="Lage O.M."/>
            <person name="Pohl T."/>
            <person name="Merkel B.J."/>
            <person name="Hornburger P."/>
            <person name="Mueller R.-W."/>
            <person name="Bruemmer F."/>
            <person name="Labrenz M."/>
            <person name="Spormann A.M."/>
            <person name="Op den Camp H."/>
            <person name="Overmann J."/>
            <person name="Amann R."/>
            <person name="Jetten M.S.M."/>
            <person name="Mascher T."/>
            <person name="Medema M.H."/>
            <person name="Devos D.P."/>
            <person name="Kaster A.-K."/>
            <person name="Ovreas L."/>
            <person name="Rohde M."/>
            <person name="Galperin M.Y."/>
            <person name="Jogler C."/>
        </authorList>
    </citation>
    <scope>NUCLEOTIDE SEQUENCE [LARGE SCALE GENOMIC DNA]</scope>
    <source>
        <strain evidence="4 5">Pan241w</strain>
    </source>
</reference>
<dbReference type="InterPro" id="IPR016187">
    <property type="entry name" value="CTDL_fold"/>
</dbReference>
<dbReference type="RefSeq" id="WP_145221472.1">
    <property type="nucleotide sequence ID" value="NZ_CP036269.1"/>
</dbReference>
<dbReference type="InterPro" id="IPR005532">
    <property type="entry name" value="SUMF_dom"/>
</dbReference>
<dbReference type="EC" id="2.7.11.1" evidence="4"/>
<sequence length="359" mass="40371" precursor="true">MKKLIHRFRVLLVLFPIVGFPNQALSQELKTNSLKMELRSIPAGEFDMGFNHSGGFEELMTDFPRSITPRDIAGEERPIHRVRISKAFEMGAHEVTIGQFRQFCEATGYRTTGETSGAGSVGFAPVGVEQATQTGKQRTFSQRPEFTWRSPGFAQNESHPVVGVSWEDANAFCRWLSKKEGTTYRLPTEAEWEYVCRAGNSNWFSFGDAFRGRIQQHANVADFTLEHKHPGLVMRQWLVDPQKDPGDAFAFTAPVGSFQANAWGVYDLHGNVWEWCQDRYLAKLYQRRAVKTGTSIDPLNLESQDDLDDWRVIRGGAWSTGPLLCRAQARGFFGSSSAACYIGFRVVCELPPSKQQTGN</sequence>
<dbReference type="InterPro" id="IPR051043">
    <property type="entry name" value="Sulfatase_Mod_Factor_Kinase"/>
</dbReference>
<accession>A0A517RMW6</accession>
<dbReference type="OrthoDB" id="9812426at2"/>
<dbReference type="KEGG" id="gaz:Pan241w_53440"/>
<feature type="signal peptide" evidence="2">
    <location>
        <begin position="1"/>
        <end position="26"/>
    </location>
</feature>
<dbReference type="EMBL" id="CP036269">
    <property type="protein sequence ID" value="QDT45225.1"/>
    <property type="molecule type" value="Genomic_DNA"/>
</dbReference>
<gene>
    <name evidence="4" type="primary">pkn1_10</name>
    <name evidence="4" type="ORF">Pan241w_53440</name>
</gene>
<keyword evidence="4" id="KW-0808">Transferase</keyword>
<proteinExistence type="predicted"/>
<organism evidence="4 5">
    <name type="scientific">Gimesia alba</name>
    <dbReference type="NCBI Taxonomy" id="2527973"/>
    <lineage>
        <taxon>Bacteria</taxon>
        <taxon>Pseudomonadati</taxon>
        <taxon>Planctomycetota</taxon>
        <taxon>Planctomycetia</taxon>
        <taxon>Planctomycetales</taxon>
        <taxon>Planctomycetaceae</taxon>
        <taxon>Gimesia</taxon>
    </lineage>
</organism>
<dbReference type="Proteomes" id="UP000317171">
    <property type="component" value="Chromosome"/>
</dbReference>
<dbReference type="PANTHER" id="PTHR23150">
    <property type="entry name" value="SULFATASE MODIFYING FACTOR 1, 2"/>
    <property type="match status" value="1"/>
</dbReference>
<dbReference type="GO" id="GO:0120147">
    <property type="term" value="F:formylglycine-generating oxidase activity"/>
    <property type="evidence" value="ECO:0007669"/>
    <property type="project" value="TreeGrafter"/>
</dbReference>
<evidence type="ECO:0000256" key="1">
    <source>
        <dbReference type="SAM" id="MobiDB-lite"/>
    </source>
</evidence>
<dbReference type="AlphaFoldDB" id="A0A517RMW6"/>
<feature type="domain" description="Sulfatase-modifying factor enzyme-like" evidence="3">
    <location>
        <begin position="40"/>
        <end position="347"/>
    </location>
</feature>
<feature type="compositionally biased region" description="Polar residues" evidence="1">
    <location>
        <begin position="132"/>
        <end position="144"/>
    </location>
</feature>
<evidence type="ECO:0000256" key="2">
    <source>
        <dbReference type="SAM" id="SignalP"/>
    </source>
</evidence>
<feature type="chain" id="PRO_5021844657" evidence="2">
    <location>
        <begin position="27"/>
        <end position="359"/>
    </location>
</feature>
<evidence type="ECO:0000259" key="3">
    <source>
        <dbReference type="Pfam" id="PF03781"/>
    </source>
</evidence>
<evidence type="ECO:0000313" key="5">
    <source>
        <dbReference type="Proteomes" id="UP000317171"/>
    </source>
</evidence>